<dbReference type="GO" id="GO:0004888">
    <property type="term" value="F:transmembrane signaling receptor activity"/>
    <property type="evidence" value="ECO:0007669"/>
    <property type="project" value="InterPro"/>
</dbReference>
<evidence type="ECO:0000313" key="6">
    <source>
        <dbReference type="EMBL" id="AEG61269.1"/>
    </source>
</evidence>
<dbReference type="Gene3D" id="1.20.120.30">
    <property type="entry name" value="Aspartate receptor, ligand-binding domain"/>
    <property type="match status" value="1"/>
</dbReference>
<dbReference type="GO" id="GO:0006935">
    <property type="term" value="P:chemotaxis"/>
    <property type="evidence" value="ECO:0007669"/>
    <property type="project" value="InterPro"/>
</dbReference>
<evidence type="ECO:0000259" key="5">
    <source>
        <dbReference type="PROSITE" id="PS50111"/>
    </source>
</evidence>
<feature type="domain" description="Methyl-accepting transducer" evidence="5">
    <location>
        <begin position="41"/>
        <end position="263"/>
    </location>
</feature>
<dbReference type="SMART" id="SM00283">
    <property type="entry name" value="MA"/>
    <property type="match status" value="1"/>
</dbReference>
<dbReference type="Pfam" id="PF00015">
    <property type="entry name" value="MCPsignal"/>
    <property type="match status" value="1"/>
</dbReference>
<dbReference type="PANTHER" id="PTHR32089">
    <property type="entry name" value="METHYL-ACCEPTING CHEMOTAXIS PROTEIN MCPB"/>
    <property type="match status" value="1"/>
</dbReference>
<dbReference type="OrthoDB" id="9816519at2"/>
<dbReference type="PROSITE" id="PS50111">
    <property type="entry name" value="CHEMOTAXIS_TRANSDUC_2"/>
    <property type="match status" value="1"/>
</dbReference>
<keyword evidence="7" id="KW-1185">Reference proteome</keyword>
<proteinExistence type="inferred from homology"/>
<dbReference type="GO" id="GO:0007165">
    <property type="term" value="P:signal transduction"/>
    <property type="evidence" value="ECO:0007669"/>
    <property type="project" value="UniProtKB-KW"/>
</dbReference>
<dbReference type="InterPro" id="IPR025991">
    <property type="entry name" value="Chemoreceptor_zinc-bind_dom"/>
</dbReference>
<evidence type="ECO:0000313" key="7">
    <source>
        <dbReference type="Proteomes" id="UP000009234"/>
    </source>
</evidence>
<dbReference type="GO" id="GO:0016020">
    <property type="term" value="C:membrane"/>
    <property type="evidence" value="ECO:0007669"/>
    <property type="project" value="InterPro"/>
</dbReference>
<gene>
    <name evidence="6" type="ordered locus">Desru_3058</name>
</gene>
<dbReference type="PANTHER" id="PTHR32089:SF112">
    <property type="entry name" value="LYSOZYME-LIKE PROTEIN-RELATED"/>
    <property type="match status" value="1"/>
</dbReference>
<reference evidence="7" key="1">
    <citation type="submission" date="2011-05" db="EMBL/GenBank/DDBJ databases">
        <title>Complete sequence of Desulfotomaculum ruminis DSM 2154.</title>
        <authorList>
            <person name="Lucas S."/>
            <person name="Copeland A."/>
            <person name="Lapidus A."/>
            <person name="Cheng J.-F."/>
            <person name="Goodwin L."/>
            <person name="Pitluck S."/>
            <person name="Lu M."/>
            <person name="Detter J.C."/>
            <person name="Han C."/>
            <person name="Tapia R."/>
            <person name="Land M."/>
            <person name="Hauser L."/>
            <person name="Kyrpides N."/>
            <person name="Ivanova N."/>
            <person name="Mikhailova N."/>
            <person name="Pagani I."/>
            <person name="Stams A.J.M."/>
            <person name="Plugge C.M."/>
            <person name="Muyzer G."/>
            <person name="Kuever J."/>
            <person name="Parshina S.N."/>
            <person name="Ivanova A.E."/>
            <person name="Nazina T.N."/>
            <person name="Brambilla E."/>
            <person name="Spring S."/>
            <person name="Klenk H.-P."/>
            <person name="Woyke T."/>
        </authorList>
    </citation>
    <scope>NUCLEOTIDE SEQUENCE [LARGE SCALE GENOMIC DNA]</scope>
    <source>
        <strain evidence="7">ATCC 23193 / DSM 2154 / NCIB 8452 / DL</strain>
    </source>
</reference>
<dbReference type="InterPro" id="IPR004090">
    <property type="entry name" value="Chemotax_Me-accpt_rcpt"/>
</dbReference>
<dbReference type="HOGENOM" id="CLU_642307_0_0_9"/>
<sequence>MFKLVSGESVRNTNTVISNLKAKTNFTSALLNFALAHSELSAFRTNLILQGVVQKAGDVAATSQETAATSQQVSASIQEINARTTEIKADSLDNVSKLNELSVQKEDLTNTLDSMVKDATELKEQINKINFINDNVSDIAEMTNLLALNAAIEAARAGENGRGFSVVADEVRKLAGQTQEAVKKVKFISEEMNQKAVTTEKSVLAVSKIFNQYLADSNWVAQKMTKSMNEIEQSANAVDQISTAMNQQAVATENLARISNTLVNIIDFGDAITQDIHHLQNTLRTHFNQLEEDQCILSILAGRLNDHANFIRKSLMAAGKGEKLTSHKECAFGQWYHASYYQYKDIREFIEIDDPHKRVHDAAQALSNDCTIENAEQVVKASAEILEKFILLGSKIA</sequence>
<keyword evidence="4" id="KW-0175">Coiled coil</keyword>
<evidence type="ECO:0000256" key="1">
    <source>
        <dbReference type="ARBA" id="ARBA00023224"/>
    </source>
</evidence>
<dbReference type="eggNOG" id="COG0840">
    <property type="taxonomic scope" value="Bacteria"/>
</dbReference>
<feature type="coiled-coil region" evidence="4">
    <location>
        <begin position="98"/>
        <end position="125"/>
    </location>
</feature>
<dbReference type="AlphaFoldDB" id="F6DU84"/>
<name>F6DU84_DESRL</name>
<dbReference type="STRING" id="696281.Desru_3058"/>
<dbReference type="Gene3D" id="1.10.287.950">
    <property type="entry name" value="Methyl-accepting chemotaxis protein"/>
    <property type="match status" value="1"/>
</dbReference>
<dbReference type="PRINTS" id="PR00260">
    <property type="entry name" value="CHEMTRNSDUCR"/>
</dbReference>
<dbReference type="Proteomes" id="UP000009234">
    <property type="component" value="Chromosome"/>
</dbReference>
<dbReference type="KEGG" id="dru:Desru_3058"/>
<reference evidence="6 7" key="2">
    <citation type="journal article" date="2012" name="Stand. Genomic Sci.">
        <title>Complete genome sequence of the sulfate-reducing firmicute Desulfotomaculum ruminis type strain (DL(T)).</title>
        <authorList>
            <person name="Spring S."/>
            <person name="Visser M."/>
            <person name="Lu M."/>
            <person name="Copeland A."/>
            <person name="Lapidus A."/>
            <person name="Lucas S."/>
            <person name="Cheng J.F."/>
            <person name="Han C."/>
            <person name="Tapia R."/>
            <person name="Goodwin L.A."/>
            <person name="Pitluck S."/>
            <person name="Ivanova N."/>
            <person name="Land M."/>
            <person name="Hauser L."/>
            <person name="Larimer F."/>
            <person name="Rohde M."/>
            <person name="Goker M."/>
            <person name="Detter J.C."/>
            <person name="Kyrpides N.C."/>
            <person name="Woyke T."/>
            <person name="Schaap P.J."/>
            <person name="Plugge C.M."/>
            <person name="Muyzer G."/>
            <person name="Kuever J."/>
            <person name="Pereira I.A."/>
            <person name="Parshina S.N."/>
            <person name="Bernier-Latmani R."/>
            <person name="Stams A.J."/>
            <person name="Klenk H.P."/>
        </authorList>
    </citation>
    <scope>NUCLEOTIDE SEQUENCE [LARGE SCALE GENOMIC DNA]</scope>
    <source>
        <strain evidence="7">ATCC 23193 / DSM 2154 / NCIB 8452 / DL</strain>
    </source>
</reference>
<dbReference type="EMBL" id="CP002780">
    <property type="protein sequence ID" value="AEG61269.1"/>
    <property type="molecule type" value="Genomic_DNA"/>
</dbReference>
<evidence type="ECO:0000256" key="2">
    <source>
        <dbReference type="ARBA" id="ARBA00029447"/>
    </source>
</evidence>
<dbReference type="InterPro" id="IPR004089">
    <property type="entry name" value="MCPsignal_dom"/>
</dbReference>
<evidence type="ECO:0000256" key="4">
    <source>
        <dbReference type="SAM" id="Coils"/>
    </source>
</evidence>
<comment type="similarity">
    <text evidence="2">Belongs to the methyl-accepting chemotaxis (MCP) protein family.</text>
</comment>
<accession>F6DU84</accession>
<keyword evidence="1 3" id="KW-0807">Transducer</keyword>
<protein>
    <submittedName>
        <fullName evidence="6">Chemotaxis sensory transducer</fullName>
    </submittedName>
</protein>
<organism evidence="6 7">
    <name type="scientific">Desulforamulus ruminis (strain ATCC 23193 / DSM 2154 / NCIMB 8452 / DL)</name>
    <name type="common">Desulfotomaculum ruminis</name>
    <dbReference type="NCBI Taxonomy" id="696281"/>
    <lineage>
        <taxon>Bacteria</taxon>
        <taxon>Bacillati</taxon>
        <taxon>Bacillota</taxon>
        <taxon>Clostridia</taxon>
        <taxon>Eubacteriales</taxon>
        <taxon>Peptococcaceae</taxon>
        <taxon>Desulforamulus</taxon>
    </lineage>
</organism>
<dbReference type="RefSeq" id="WP_013843021.1">
    <property type="nucleotide sequence ID" value="NC_015589.1"/>
</dbReference>
<dbReference type="Pfam" id="PF13682">
    <property type="entry name" value="CZB"/>
    <property type="match status" value="1"/>
</dbReference>
<dbReference type="SUPFAM" id="SSF58104">
    <property type="entry name" value="Methyl-accepting chemotaxis protein (MCP) signaling domain"/>
    <property type="match status" value="1"/>
</dbReference>
<evidence type="ECO:0000256" key="3">
    <source>
        <dbReference type="PROSITE-ProRule" id="PRU00284"/>
    </source>
</evidence>